<dbReference type="Pfam" id="PF00994">
    <property type="entry name" value="MoCF_biosynth"/>
    <property type="match status" value="1"/>
</dbReference>
<dbReference type="SUPFAM" id="SSF53218">
    <property type="entry name" value="Molybdenum cofactor biosynthesis proteins"/>
    <property type="match status" value="1"/>
</dbReference>
<dbReference type="PANTHER" id="PTHR10192">
    <property type="entry name" value="MOLYBDOPTERIN BIOSYNTHESIS PROTEIN"/>
    <property type="match status" value="1"/>
</dbReference>
<keyword evidence="9" id="KW-0501">Molybdenum cofactor biosynthesis</keyword>
<evidence type="ECO:0000313" key="13">
    <source>
        <dbReference type="Proteomes" id="UP000070373"/>
    </source>
</evidence>
<comment type="caution">
    <text evidence="12">The sequence shown here is derived from an EMBL/GenBank/DDBJ whole genome shotgun (WGS) entry which is preliminary data.</text>
</comment>
<comment type="cofactor">
    <cofactor evidence="1">
        <name>Mg(2+)</name>
        <dbReference type="ChEBI" id="CHEBI:18420"/>
    </cofactor>
</comment>
<dbReference type="Pfam" id="PF03454">
    <property type="entry name" value="MoeA_C"/>
    <property type="match status" value="1"/>
</dbReference>
<accession>A0A133UDT9</accession>
<dbReference type="InterPro" id="IPR036135">
    <property type="entry name" value="MoeA_linker/N_sf"/>
</dbReference>
<dbReference type="Gene3D" id="3.40.980.10">
    <property type="entry name" value="MoaB/Mog-like domain"/>
    <property type="match status" value="1"/>
</dbReference>
<gene>
    <name evidence="12" type="ORF">AKJ64_03335</name>
</gene>
<dbReference type="Pfam" id="PF03453">
    <property type="entry name" value="MoeA_N"/>
    <property type="match status" value="1"/>
</dbReference>
<dbReference type="GO" id="GO:0006777">
    <property type="term" value="P:Mo-molybdopterin cofactor biosynthetic process"/>
    <property type="evidence" value="ECO:0007669"/>
    <property type="project" value="UniProtKB-KW"/>
</dbReference>
<dbReference type="GO" id="GO:0061599">
    <property type="term" value="F:molybdopterin molybdotransferase activity"/>
    <property type="evidence" value="ECO:0007669"/>
    <property type="project" value="UniProtKB-EC"/>
</dbReference>
<dbReference type="Gene3D" id="3.90.105.10">
    <property type="entry name" value="Molybdopterin biosynthesis moea protein, domain 2"/>
    <property type="match status" value="1"/>
</dbReference>
<evidence type="ECO:0000256" key="7">
    <source>
        <dbReference type="ARBA" id="ARBA00022723"/>
    </source>
</evidence>
<dbReference type="FunFam" id="2.170.190.11:FF:000001">
    <property type="entry name" value="Molybdopterin molybdenumtransferase"/>
    <property type="match status" value="1"/>
</dbReference>
<dbReference type="InterPro" id="IPR038987">
    <property type="entry name" value="MoeA-like"/>
</dbReference>
<evidence type="ECO:0000256" key="10">
    <source>
        <dbReference type="ARBA" id="ARBA00047317"/>
    </source>
</evidence>
<dbReference type="Gene3D" id="2.40.340.10">
    <property type="entry name" value="MoeA, C-terminal, domain IV"/>
    <property type="match status" value="1"/>
</dbReference>
<keyword evidence="13" id="KW-1185">Reference proteome</keyword>
<dbReference type="FunFam" id="3.40.980.10:FF:000004">
    <property type="entry name" value="Molybdopterin molybdenumtransferase"/>
    <property type="match status" value="1"/>
</dbReference>
<dbReference type="PROSITE" id="PS01079">
    <property type="entry name" value="MOCF_BIOSYNTHESIS_2"/>
    <property type="match status" value="1"/>
</dbReference>
<keyword evidence="5" id="KW-0500">Molybdenum</keyword>
<sequence>MQEARLEFSKYWEPSRLIEKVSLREASGRILAEDVKSKIDLPPFDRSIYDGYAVKAEDTFGAEEDDPVTLQLKGKILAGQKPDIGIDSNECVEISTGAPMPDSADAVVMVEDTSIDDGKVKVRSAVSLKENVSEKGSELQKGDNVATAGTELSPQVYGSLLACGIEYVKVYRKPQVGIISIGEELVDVGSELELGEIYDVNGPTLTKAVEDCGCLSFYQGILHDDIEEMEKEIENSLADFDVVITSGGTSAGSSDFLPEVLENLGDPGIIVHGLAQKPGKPTVMAIVKNKPIFGLPGYPVSALMVFYQVVAPYLREMSGKPALERKMVEARLPRKITSEAGRKELVPVSLSEEDGNKIATSLRRGSGAITSLSKSDGYFVVPLNIEIIDSDEIVDVELFGWVLL</sequence>
<dbReference type="EC" id="2.10.1.1" evidence="4"/>
<evidence type="ECO:0000256" key="2">
    <source>
        <dbReference type="ARBA" id="ARBA00005046"/>
    </source>
</evidence>
<reference evidence="12 13" key="1">
    <citation type="journal article" date="2016" name="Sci. Rep.">
        <title>Metabolic traits of an uncultured archaeal lineage -MSBL1- from brine pools of the Red Sea.</title>
        <authorList>
            <person name="Mwirichia R."/>
            <person name="Alam I."/>
            <person name="Rashid M."/>
            <person name="Vinu M."/>
            <person name="Ba-Alawi W."/>
            <person name="Anthony Kamau A."/>
            <person name="Kamanda Ngugi D."/>
            <person name="Goker M."/>
            <person name="Klenk H.P."/>
            <person name="Bajic V."/>
            <person name="Stingl U."/>
        </authorList>
    </citation>
    <scope>NUCLEOTIDE SEQUENCE [LARGE SCALE GENOMIC DNA]</scope>
    <source>
        <strain evidence="12">SCGC-AAA259E17</strain>
    </source>
</reference>
<comment type="similarity">
    <text evidence="3">Belongs to the MoeA family.</text>
</comment>
<evidence type="ECO:0000256" key="9">
    <source>
        <dbReference type="ARBA" id="ARBA00023150"/>
    </source>
</evidence>
<dbReference type="SUPFAM" id="SSF63867">
    <property type="entry name" value="MoeA C-terminal domain-like"/>
    <property type="match status" value="1"/>
</dbReference>
<name>A0A133UDT9_9EURY</name>
<evidence type="ECO:0000256" key="3">
    <source>
        <dbReference type="ARBA" id="ARBA00010763"/>
    </source>
</evidence>
<evidence type="ECO:0000259" key="11">
    <source>
        <dbReference type="SMART" id="SM00852"/>
    </source>
</evidence>
<dbReference type="Proteomes" id="UP000070373">
    <property type="component" value="Unassembled WGS sequence"/>
</dbReference>
<dbReference type="InterPro" id="IPR036688">
    <property type="entry name" value="MoeA_C_domain_IV_sf"/>
</dbReference>
<evidence type="ECO:0000256" key="6">
    <source>
        <dbReference type="ARBA" id="ARBA00022679"/>
    </source>
</evidence>
<dbReference type="InterPro" id="IPR001453">
    <property type="entry name" value="MoaB/Mog_dom"/>
</dbReference>
<protein>
    <recommendedName>
        <fullName evidence="4">molybdopterin molybdotransferase</fullName>
        <ecNumber evidence="4">2.10.1.1</ecNumber>
    </recommendedName>
</protein>
<dbReference type="InterPro" id="IPR008284">
    <property type="entry name" value="MoCF_biosynth_CS"/>
</dbReference>
<dbReference type="SUPFAM" id="SSF63882">
    <property type="entry name" value="MoeA N-terminal region -like"/>
    <property type="match status" value="1"/>
</dbReference>
<keyword evidence="7" id="KW-0479">Metal-binding</keyword>
<dbReference type="UniPathway" id="UPA00344"/>
<feature type="domain" description="MoaB/Mog" evidence="11">
    <location>
        <begin position="177"/>
        <end position="316"/>
    </location>
</feature>
<dbReference type="EMBL" id="LHXN01000057">
    <property type="protein sequence ID" value="KXA92371.1"/>
    <property type="molecule type" value="Genomic_DNA"/>
</dbReference>
<comment type="catalytic activity">
    <reaction evidence="10">
        <text>adenylyl-molybdopterin + molybdate = Mo-molybdopterin + AMP + H(+)</text>
        <dbReference type="Rhea" id="RHEA:35047"/>
        <dbReference type="ChEBI" id="CHEBI:15378"/>
        <dbReference type="ChEBI" id="CHEBI:36264"/>
        <dbReference type="ChEBI" id="CHEBI:62727"/>
        <dbReference type="ChEBI" id="CHEBI:71302"/>
        <dbReference type="ChEBI" id="CHEBI:456215"/>
        <dbReference type="EC" id="2.10.1.1"/>
    </reaction>
</comment>
<proteinExistence type="inferred from homology"/>
<dbReference type="PANTHER" id="PTHR10192:SF5">
    <property type="entry name" value="GEPHYRIN"/>
    <property type="match status" value="1"/>
</dbReference>
<dbReference type="InterPro" id="IPR005110">
    <property type="entry name" value="MoeA_linker/N"/>
</dbReference>
<dbReference type="AlphaFoldDB" id="A0A133UDT9"/>
<dbReference type="CDD" id="cd00887">
    <property type="entry name" value="MoeA"/>
    <property type="match status" value="1"/>
</dbReference>
<dbReference type="InterPro" id="IPR036425">
    <property type="entry name" value="MoaB/Mog-like_dom_sf"/>
</dbReference>
<keyword evidence="8" id="KW-0460">Magnesium</keyword>
<dbReference type="NCBIfam" id="TIGR00177">
    <property type="entry name" value="molyb_syn"/>
    <property type="match status" value="1"/>
</dbReference>
<dbReference type="InterPro" id="IPR005111">
    <property type="entry name" value="MoeA_C_domain_IV"/>
</dbReference>
<dbReference type="NCBIfam" id="NF045515">
    <property type="entry name" value="Glp_gephyrin"/>
    <property type="match status" value="1"/>
</dbReference>
<comment type="pathway">
    <text evidence="2">Cofactor biosynthesis; molybdopterin biosynthesis.</text>
</comment>
<dbReference type="GO" id="GO:0046872">
    <property type="term" value="F:metal ion binding"/>
    <property type="evidence" value="ECO:0007669"/>
    <property type="project" value="UniProtKB-KW"/>
</dbReference>
<dbReference type="SMART" id="SM00852">
    <property type="entry name" value="MoCF_biosynth"/>
    <property type="match status" value="1"/>
</dbReference>
<evidence type="ECO:0000256" key="4">
    <source>
        <dbReference type="ARBA" id="ARBA00013269"/>
    </source>
</evidence>
<evidence type="ECO:0000256" key="5">
    <source>
        <dbReference type="ARBA" id="ARBA00022505"/>
    </source>
</evidence>
<organism evidence="12 13">
    <name type="scientific">candidate division MSBL1 archaeon SCGC-AAA259E17</name>
    <dbReference type="NCBI Taxonomy" id="1698263"/>
    <lineage>
        <taxon>Archaea</taxon>
        <taxon>Methanobacteriati</taxon>
        <taxon>Methanobacteriota</taxon>
        <taxon>candidate division MSBL1</taxon>
    </lineage>
</organism>
<evidence type="ECO:0000256" key="8">
    <source>
        <dbReference type="ARBA" id="ARBA00022842"/>
    </source>
</evidence>
<dbReference type="PATRIC" id="fig|1698263.3.peg.986"/>
<dbReference type="FunFam" id="2.40.340.10:FF:000005">
    <property type="entry name" value="Molybdopterin molybdenumtransferase MoeA"/>
    <property type="match status" value="1"/>
</dbReference>
<evidence type="ECO:0000313" key="12">
    <source>
        <dbReference type="EMBL" id="KXA92371.1"/>
    </source>
</evidence>
<dbReference type="Gene3D" id="2.170.190.11">
    <property type="entry name" value="Molybdopterin biosynthesis moea protein, domain 3"/>
    <property type="match status" value="1"/>
</dbReference>
<dbReference type="GO" id="GO:0005737">
    <property type="term" value="C:cytoplasm"/>
    <property type="evidence" value="ECO:0007669"/>
    <property type="project" value="TreeGrafter"/>
</dbReference>
<keyword evidence="6" id="KW-0808">Transferase</keyword>
<evidence type="ECO:0000256" key="1">
    <source>
        <dbReference type="ARBA" id="ARBA00001946"/>
    </source>
</evidence>